<dbReference type="EMBL" id="SDMK01000002">
    <property type="protein sequence ID" value="RXS95388.1"/>
    <property type="molecule type" value="Genomic_DNA"/>
</dbReference>
<proteinExistence type="predicted"/>
<evidence type="ECO:0000256" key="2">
    <source>
        <dbReference type="SAM" id="SignalP"/>
    </source>
</evidence>
<evidence type="ECO:0000313" key="4">
    <source>
        <dbReference type="Proteomes" id="UP000290253"/>
    </source>
</evidence>
<gene>
    <name evidence="3" type="ORF">ESZ00_12470</name>
</gene>
<evidence type="ECO:0000313" key="3">
    <source>
        <dbReference type="EMBL" id="RXS95388.1"/>
    </source>
</evidence>
<protein>
    <submittedName>
        <fullName evidence="3">Uncharacterized protein</fullName>
    </submittedName>
</protein>
<keyword evidence="2" id="KW-0732">Signal</keyword>
<dbReference type="Proteomes" id="UP000290253">
    <property type="component" value="Unassembled WGS sequence"/>
</dbReference>
<comment type="caution">
    <text evidence="3">The sequence shown here is derived from an EMBL/GenBank/DDBJ whole genome shotgun (WGS) entry which is preliminary data.</text>
</comment>
<feature type="signal peptide" evidence="2">
    <location>
        <begin position="1"/>
        <end position="23"/>
    </location>
</feature>
<accession>A0A4Q1SEM9</accession>
<name>A0A4Q1SEM9_9BACT</name>
<evidence type="ECO:0000256" key="1">
    <source>
        <dbReference type="SAM" id="MobiDB-lite"/>
    </source>
</evidence>
<reference evidence="3 4" key="1">
    <citation type="journal article" date="2016" name="Int. J. Syst. Evol. Microbiol.">
        <title>Acidipila dinghuensis sp. nov., an acidobacterium isolated from forest soil.</title>
        <authorList>
            <person name="Jiang Y.W."/>
            <person name="Wang J."/>
            <person name="Chen M.H."/>
            <person name="Lv Y.Y."/>
            <person name="Qiu L.H."/>
        </authorList>
    </citation>
    <scope>NUCLEOTIDE SEQUENCE [LARGE SCALE GENOMIC DNA]</scope>
    <source>
        <strain evidence="3 4">DHOF10</strain>
    </source>
</reference>
<organism evidence="3 4">
    <name type="scientific">Silvibacterium dinghuense</name>
    <dbReference type="NCBI Taxonomy" id="1560006"/>
    <lineage>
        <taxon>Bacteria</taxon>
        <taxon>Pseudomonadati</taxon>
        <taxon>Acidobacteriota</taxon>
        <taxon>Terriglobia</taxon>
        <taxon>Terriglobales</taxon>
        <taxon>Acidobacteriaceae</taxon>
        <taxon>Silvibacterium</taxon>
    </lineage>
</organism>
<dbReference type="AlphaFoldDB" id="A0A4Q1SEM9"/>
<feature type="compositionally biased region" description="Polar residues" evidence="1">
    <location>
        <begin position="216"/>
        <end position="232"/>
    </location>
</feature>
<dbReference type="OrthoDB" id="113997at2"/>
<dbReference type="RefSeq" id="WP_129208585.1">
    <property type="nucleotide sequence ID" value="NZ_BMGU01000004.1"/>
</dbReference>
<feature type="chain" id="PRO_5021018024" evidence="2">
    <location>
        <begin position="24"/>
        <end position="442"/>
    </location>
</feature>
<feature type="region of interest" description="Disordered" evidence="1">
    <location>
        <begin position="206"/>
        <end position="232"/>
    </location>
</feature>
<sequence>MSKNARWLMLPLAGCAASWPCMGQVGMHTTIPAGTPLQVRLVRAVPVRQGEDLATTLVFPVYVDGALVLPAGTRVHGRIVELPPDHSRRVDARLNGDFTPFHKAVVQLDELWTADGAAVPLVTATANDGAPLLSLAPAPQHGGIIHQEWDAGIGILRGAGEELTAPGKGERLKQLLYSQLPYHPERLQAGTSWSVELTQPVDISLPAKPAAPVPSLSHTPSDSASGTPSTVGASGKTMLLHAYLDRALSSKDAKAGSTFEATLTQPVAEGGKALVPQGSVLVGMVTRARPAKSFGRAGVLRFDFRELRLPEGERKAVTGSLTGVETTASGSLQLDGEGQVKPQAPSRVIVPLAMVFLASRPLDSDGNQLAGATVGSNGIGLIGRVVGMASASRNLAAGIGFYGAAVSVYRRWLRRGREVEFPRFTRVDVKITEQTGRALRLQ</sequence>
<keyword evidence="4" id="KW-1185">Reference proteome</keyword>